<proteinExistence type="predicted"/>
<keyword evidence="1" id="KW-1133">Transmembrane helix</keyword>
<dbReference type="EMBL" id="JABDTM020029493">
    <property type="protein sequence ID" value="KAH0807947.1"/>
    <property type="molecule type" value="Genomic_DNA"/>
</dbReference>
<organism evidence="2 4">
    <name type="scientific">Tenebrio molitor</name>
    <name type="common">Yellow mealworm beetle</name>
    <dbReference type="NCBI Taxonomy" id="7067"/>
    <lineage>
        <taxon>Eukaryota</taxon>
        <taxon>Metazoa</taxon>
        <taxon>Ecdysozoa</taxon>
        <taxon>Arthropoda</taxon>
        <taxon>Hexapoda</taxon>
        <taxon>Insecta</taxon>
        <taxon>Pterygota</taxon>
        <taxon>Neoptera</taxon>
        <taxon>Endopterygota</taxon>
        <taxon>Coleoptera</taxon>
        <taxon>Polyphaga</taxon>
        <taxon>Cucujiformia</taxon>
        <taxon>Tenebrionidae</taxon>
        <taxon>Tenebrio</taxon>
    </lineage>
</organism>
<dbReference type="Gene3D" id="3.30.420.10">
    <property type="entry name" value="Ribonuclease H-like superfamily/Ribonuclease H"/>
    <property type="match status" value="1"/>
</dbReference>
<dbReference type="InterPro" id="IPR036397">
    <property type="entry name" value="RNaseH_sf"/>
</dbReference>
<dbReference type="EMBL" id="JABDTM020029497">
    <property type="protein sequence ID" value="KAH0807944.1"/>
    <property type="molecule type" value="Genomic_DNA"/>
</dbReference>
<comment type="caution">
    <text evidence="2">The sequence shown here is derived from an EMBL/GenBank/DDBJ whole genome shotgun (WGS) entry which is preliminary data.</text>
</comment>
<keyword evidence="1" id="KW-0812">Transmembrane</keyword>
<keyword evidence="1" id="KW-0472">Membrane</keyword>
<feature type="transmembrane region" description="Helical" evidence="1">
    <location>
        <begin position="284"/>
        <end position="305"/>
    </location>
</feature>
<accession>A0A8J6H452</accession>
<dbReference type="GO" id="GO:0003676">
    <property type="term" value="F:nucleic acid binding"/>
    <property type="evidence" value="ECO:0007669"/>
    <property type="project" value="InterPro"/>
</dbReference>
<name>A0A8J6H452_TENMO</name>
<evidence type="ECO:0000313" key="3">
    <source>
        <dbReference type="EMBL" id="KAH0807947.1"/>
    </source>
</evidence>
<reference evidence="2" key="1">
    <citation type="journal article" date="2020" name="J Insects Food Feed">
        <title>The yellow mealworm (Tenebrio molitor) genome: a resource for the emerging insects as food and feed industry.</title>
        <authorList>
            <person name="Eriksson T."/>
            <person name="Andere A."/>
            <person name="Kelstrup H."/>
            <person name="Emery V."/>
            <person name="Picard C."/>
        </authorList>
    </citation>
    <scope>NUCLEOTIDE SEQUENCE</scope>
    <source>
        <strain evidence="2">Stoneville</strain>
        <tissue evidence="2">Whole head</tissue>
    </source>
</reference>
<keyword evidence="4" id="KW-1185">Reference proteome</keyword>
<evidence type="ECO:0000256" key="1">
    <source>
        <dbReference type="SAM" id="Phobius"/>
    </source>
</evidence>
<gene>
    <name evidence="3" type="ORF">GEV33_014844</name>
    <name evidence="2" type="ORF">GEV33_014847</name>
</gene>
<sequence length="357" mass="41158">MLTREVSLLHYNARPHTARVSQELLTSFGWDLAPSDYHFFTKLKEFLDGKRFSKDLEVEEVAERAGGGDMDDGNYLLIEGGDHHKEDSTDGRVFANQVKGPLSYLSKTTSVYAFCNMVDNDETTKHNFTVQFEETGEKTTTTSTLSTTTVSLPPTEQGDSTYITVNISGRALAEYNNETIYAFQQCVVTMGTNYCKEQNIHLQQEITTTYVWIDYIKNCPYTWSRSETCVQIKFKLPIFHDGEGYLLTTEHLEIMWLRWDELDSQCLSNNNFFVYTEPDVENSVMWWAIGISLVVVFFVILLWFLKTFSSKLKTAIIRRRRKNSDTMSIISSKKDSLISLTPHYLQEHQDIPKFFDS</sequence>
<dbReference type="Proteomes" id="UP000719412">
    <property type="component" value="Unassembled WGS sequence"/>
</dbReference>
<dbReference type="AlphaFoldDB" id="A0A8J6H452"/>
<evidence type="ECO:0000313" key="4">
    <source>
        <dbReference type="Proteomes" id="UP000719412"/>
    </source>
</evidence>
<protein>
    <submittedName>
        <fullName evidence="2">Uncharacterized protein</fullName>
    </submittedName>
</protein>
<evidence type="ECO:0000313" key="2">
    <source>
        <dbReference type="EMBL" id="KAH0807944.1"/>
    </source>
</evidence>
<reference evidence="2" key="2">
    <citation type="submission" date="2021-08" db="EMBL/GenBank/DDBJ databases">
        <authorList>
            <person name="Eriksson T."/>
        </authorList>
    </citation>
    <scope>NUCLEOTIDE SEQUENCE</scope>
    <source>
        <strain evidence="2">Stoneville</strain>
        <tissue evidence="2">Whole head</tissue>
    </source>
</reference>